<dbReference type="EMBL" id="ASHM01019266">
    <property type="protein sequence ID" value="PNY00730.1"/>
    <property type="molecule type" value="Genomic_DNA"/>
</dbReference>
<dbReference type="InterPro" id="IPR006693">
    <property type="entry name" value="AB_hydrolase_lipase"/>
</dbReference>
<evidence type="ECO:0000256" key="4">
    <source>
        <dbReference type="ARBA" id="ARBA00022963"/>
    </source>
</evidence>
<dbReference type="GO" id="GO:0016787">
    <property type="term" value="F:hydrolase activity"/>
    <property type="evidence" value="ECO:0007669"/>
    <property type="project" value="UniProtKB-KW"/>
</dbReference>
<accession>A0A2K3NCH6</accession>
<dbReference type="SUPFAM" id="SSF53474">
    <property type="entry name" value="alpha/beta-Hydrolases"/>
    <property type="match status" value="1"/>
</dbReference>
<evidence type="ECO:0000256" key="7">
    <source>
        <dbReference type="SAM" id="SignalP"/>
    </source>
</evidence>
<dbReference type="InterPro" id="IPR029058">
    <property type="entry name" value="AB_hydrolase_fold"/>
</dbReference>
<feature type="domain" description="Partial AB-hydrolase lipase" evidence="8">
    <location>
        <begin position="45"/>
        <end position="102"/>
    </location>
</feature>
<dbReference type="FunFam" id="3.40.50.1820:FF:000057">
    <property type="entry name" value="Lipase"/>
    <property type="match status" value="1"/>
</dbReference>
<dbReference type="PANTHER" id="PTHR11005">
    <property type="entry name" value="LYSOSOMAL ACID LIPASE-RELATED"/>
    <property type="match status" value="1"/>
</dbReference>
<dbReference type="Proteomes" id="UP000236291">
    <property type="component" value="Unassembled WGS sequence"/>
</dbReference>
<comment type="caution">
    <text evidence="9">The sequence shown here is derived from an EMBL/GenBank/DDBJ whole genome shotgun (WGS) entry which is preliminary data.</text>
</comment>
<evidence type="ECO:0000256" key="5">
    <source>
        <dbReference type="ARBA" id="ARBA00023098"/>
    </source>
</evidence>
<evidence type="ECO:0000259" key="8">
    <source>
        <dbReference type="Pfam" id="PF04083"/>
    </source>
</evidence>
<evidence type="ECO:0000313" key="10">
    <source>
        <dbReference type="Proteomes" id="UP000236291"/>
    </source>
</evidence>
<keyword evidence="2 7" id="KW-0732">Signal</keyword>
<evidence type="ECO:0000256" key="6">
    <source>
        <dbReference type="ARBA" id="ARBA00023180"/>
    </source>
</evidence>
<protein>
    <submittedName>
        <fullName evidence="9">Triacylglycerol lipase 2-like protein</fullName>
    </submittedName>
</protein>
<feature type="chain" id="PRO_5014353146" evidence="7">
    <location>
        <begin position="22"/>
        <end position="267"/>
    </location>
</feature>
<reference evidence="9 10" key="1">
    <citation type="journal article" date="2014" name="Am. J. Bot.">
        <title>Genome assembly and annotation for red clover (Trifolium pratense; Fabaceae).</title>
        <authorList>
            <person name="Istvanek J."/>
            <person name="Jaros M."/>
            <person name="Krenek A."/>
            <person name="Repkova J."/>
        </authorList>
    </citation>
    <scope>NUCLEOTIDE SEQUENCE [LARGE SCALE GENOMIC DNA]</scope>
    <source>
        <strain evidence="10">cv. Tatra</strain>
        <tissue evidence="9">Young leaves</tissue>
    </source>
</reference>
<organism evidence="9 10">
    <name type="scientific">Trifolium pratense</name>
    <name type="common">Red clover</name>
    <dbReference type="NCBI Taxonomy" id="57577"/>
    <lineage>
        <taxon>Eukaryota</taxon>
        <taxon>Viridiplantae</taxon>
        <taxon>Streptophyta</taxon>
        <taxon>Embryophyta</taxon>
        <taxon>Tracheophyta</taxon>
        <taxon>Spermatophyta</taxon>
        <taxon>Magnoliopsida</taxon>
        <taxon>eudicotyledons</taxon>
        <taxon>Gunneridae</taxon>
        <taxon>Pentapetalae</taxon>
        <taxon>rosids</taxon>
        <taxon>fabids</taxon>
        <taxon>Fabales</taxon>
        <taxon>Fabaceae</taxon>
        <taxon>Papilionoideae</taxon>
        <taxon>50 kb inversion clade</taxon>
        <taxon>NPAAA clade</taxon>
        <taxon>Hologalegina</taxon>
        <taxon>IRL clade</taxon>
        <taxon>Trifolieae</taxon>
        <taxon>Trifolium</taxon>
    </lineage>
</organism>
<evidence type="ECO:0000256" key="3">
    <source>
        <dbReference type="ARBA" id="ARBA00022801"/>
    </source>
</evidence>
<keyword evidence="6" id="KW-0325">Glycoprotein</keyword>
<keyword evidence="4" id="KW-0442">Lipid degradation</keyword>
<dbReference type="Gene3D" id="3.40.50.1820">
    <property type="entry name" value="alpha/beta hydrolase"/>
    <property type="match status" value="1"/>
</dbReference>
<proteinExistence type="inferred from homology"/>
<keyword evidence="5" id="KW-0443">Lipid metabolism</keyword>
<dbReference type="GO" id="GO:0016042">
    <property type="term" value="P:lipid catabolic process"/>
    <property type="evidence" value="ECO:0007669"/>
    <property type="project" value="UniProtKB-KW"/>
</dbReference>
<dbReference type="STRING" id="57577.A0A2K3NCH6"/>
<keyword evidence="3" id="KW-0378">Hydrolase</keyword>
<evidence type="ECO:0000256" key="1">
    <source>
        <dbReference type="ARBA" id="ARBA00010701"/>
    </source>
</evidence>
<evidence type="ECO:0000313" key="9">
    <source>
        <dbReference type="EMBL" id="PNY00730.1"/>
    </source>
</evidence>
<comment type="similarity">
    <text evidence="1">Belongs to the AB hydrolase superfamily. Lipase family.</text>
</comment>
<evidence type="ECO:0000256" key="2">
    <source>
        <dbReference type="ARBA" id="ARBA00022729"/>
    </source>
</evidence>
<gene>
    <name evidence="9" type="ORF">L195_g024015</name>
</gene>
<name>A0A2K3NCH6_TRIPR</name>
<sequence length="267" mass="29870">MASTIVSLISILLICIAIAQGKNTLYTTKEFSVSSSVNNDGICKTIVETQGYICEEHTVTTEDGYILSLQRIPAGRSGKNATKPPVLIHHGLFCDGIIWLLNSPEQSLGFLLADNGFDVWIANGRGTKYSSTHTSLSPNDMAYWDWSWDELAGYDLPAFVHYVYNHTGQKMHYTGHSQGTLIAFAALSQGKFLDMWRSAALLSPIAHMKLIPSKLTRAAADLFLANDLYWLGLHEFVPYQGPLQHSRRRLRTNIAIDHRSKLLHKFF</sequence>
<reference evidence="9 10" key="2">
    <citation type="journal article" date="2017" name="Front. Plant Sci.">
        <title>Gene Classification and Mining of Molecular Markers Useful in Red Clover (Trifolium pratense) Breeding.</title>
        <authorList>
            <person name="Istvanek J."/>
            <person name="Dluhosova J."/>
            <person name="Dluhos P."/>
            <person name="Patkova L."/>
            <person name="Nedelnik J."/>
            <person name="Repkova J."/>
        </authorList>
    </citation>
    <scope>NUCLEOTIDE SEQUENCE [LARGE SCALE GENOMIC DNA]</scope>
    <source>
        <strain evidence="10">cv. Tatra</strain>
        <tissue evidence="9">Young leaves</tissue>
    </source>
</reference>
<dbReference type="AlphaFoldDB" id="A0A2K3NCH6"/>
<dbReference type="Pfam" id="PF04083">
    <property type="entry name" value="Abhydro_lipase"/>
    <property type="match status" value="1"/>
</dbReference>
<feature type="signal peptide" evidence="7">
    <location>
        <begin position="1"/>
        <end position="21"/>
    </location>
</feature>